<reference evidence="2" key="2">
    <citation type="journal article" date="2023" name="Plants (Basel)">
        <title>Annotation of the Turnera subulata (Passifloraceae) Draft Genome Reveals the S-Locus Evolved after the Divergence of Turneroideae from Passifloroideae in a Stepwise Manner.</title>
        <authorList>
            <person name="Henning P.M."/>
            <person name="Roalson E.H."/>
            <person name="Mir W."/>
            <person name="McCubbin A.G."/>
            <person name="Shore J.S."/>
        </authorList>
    </citation>
    <scope>NUCLEOTIDE SEQUENCE</scope>
    <source>
        <strain evidence="2">F60SS</strain>
    </source>
</reference>
<keyword evidence="1" id="KW-1133">Transmembrane helix</keyword>
<dbReference type="AlphaFoldDB" id="A0A9Q0FNW2"/>
<organism evidence="2 3">
    <name type="scientific">Turnera subulata</name>
    <dbReference type="NCBI Taxonomy" id="218843"/>
    <lineage>
        <taxon>Eukaryota</taxon>
        <taxon>Viridiplantae</taxon>
        <taxon>Streptophyta</taxon>
        <taxon>Embryophyta</taxon>
        <taxon>Tracheophyta</taxon>
        <taxon>Spermatophyta</taxon>
        <taxon>Magnoliopsida</taxon>
        <taxon>eudicotyledons</taxon>
        <taxon>Gunneridae</taxon>
        <taxon>Pentapetalae</taxon>
        <taxon>rosids</taxon>
        <taxon>fabids</taxon>
        <taxon>Malpighiales</taxon>
        <taxon>Passifloraceae</taxon>
        <taxon>Turnera</taxon>
    </lineage>
</organism>
<evidence type="ECO:0000313" key="3">
    <source>
        <dbReference type="Proteomes" id="UP001141552"/>
    </source>
</evidence>
<evidence type="ECO:0000256" key="1">
    <source>
        <dbReference type="SAM" id="Phobius"/>
    </source>
</evidence>
<feature type="transmembrane region" description="Helical" evidence="1">
    <location>
        <begin position="26"/>
        <end position="53"/>
    </location>
</feature>
<name>A0A9Q0FNW2_9ROSI</name>
<evidence type="ECO:0000313" key="2">
    <source>
        <dbReference type="EMBL" id="KAJ4833751.1"/>
    </source>
</evidence>
<reference evidence="2" key="1">
    <citation type="submission" date="2022-02" db="EMBL/GenBank/DDBJ databases">
        <authorList>
            <person name="Henning P.M."/>
            <person name="McCubbin A.G."/>
            <person name="Shore J.S."/>
        </authorList>
    </citation>
    <scope>NUCLEOTIDE SEQUENCE</scope>
    <source>
        <strain evidence="2">F60SS</strain>
        <tissue evidence="2">Leaves</tissue>
    </source>
</reference>
<comment type="caution">
    <text evidence="2">The sequence shown here is derived from an EMBL/GenBank/DDBJ whole genome shotgun (WGS) entry which is preliminary data.</text>
</comment>
<keyword evidence="1" id="KW-0472">Membrane</keyword>
<dbReference type="Proteomes" id="UP001141552">
    <property type="component" value="Unassembled WGS sequence"/>
</dbReference>
<proteinExistence type="predicted"/>
<accession>A0A9Q0FNW2</accession>
<keyword evidence="1" id="KW-0812">Transmembrane</keyword>
<keyword evidence="3" id="KW-1185">Reference proteome</keyword>
<sequence length="74" mass="8621">MEILFVSQCISRRICWERLDHPLKTLHILILLSLLVEFLKLMHVLVLLVALIIQCPTKIMYASDVAKRSLYVSQ</sequence>
<dbReference type="EMBL" id="JAKUCV010004871">
    <property type="protein sequence ID" value="KAJ4833751.1"/>
    <property type="molecule type" value="Genomic_DNA"/>
</dbReference>
<gene>
    <name evidence="2" type="ORF">Tsubulata_038519</name>
</gene>
<protein>
    <submittedName>
        <fullName evidence="2">Uncharacterized protein</fullName>
    </submittedName>
</protein>